<evidence type="ECO:0000259" key="3">
    <source>
        <dbReference type="SMART" id="SM00331"/>
    </source>
</evidence>
<dbReference type="InterPro" id="IPR052016">
    <property type="entry name" value="Bact_Sigma-Reg"/>
</dbReference>
<dbReference type="EMBL" id="BSTJ01000005">
    <property type="protein sequence ID" value="GLY75939.1"/>
    <property type="molecule type" value="Genomic_DNA"/>
</dbReference>
<dbReference type="InterPro" id="IPR036457">
    <property type="entry name" value="PPM-type-like_dom_sf"/>
</dbReference>
<dbReference type="InterPro" id="IPR001932">
    <property type="entry name" value="PPM-type_phosphatase-like_dom"/>
</dbReference>
<dbReference type="Proteomes" id="UP001165135">
    <property type="component" value="Unassembled WGS sequence"/>
</dbReference>
<feature type="region of interest" description="Disordered" evidence="2">
    <location>
        <begin position="138"/>
        <end position="166"/>
    </location>
</feature>
<evidence type="ECO:0000313" key="5">
    <source>
        <dbReference type="Proteomes" id="UP001165135"/>
    </source>
</evidence>
<keyword evidence="1" id="KW-0378">Hydrolase</keyword>
<evidence type="ECO:0000256" key="1">
    <source>
        <dbReference type="ARBA" id="ARBA00022801"/>
    </source>
</evidence>
<dbReference type="Gene3D" id="3.60.40.10">
    <property type="entry name" value="PPM-type phosphatase domain"/>
    <property type="match status" value="1"/>
</dbReference>
<proteinExistence type="predicted"/>
<organism evidence="4 5">
    <name type="scientific">Actinoallomurus iriomotensis</name>
    <dbReference type="NCBI Taxonomy" id="478107"/>
    <lineage>
        <taxon>Bacteria</taxon>
        <taxon>Bacillati</taxon>
        <taxon>Actinomycetota</taxon>
        <taxon>Actinomycetes</taxon>
        <taxon>Streptosporangiales</taxon>
        <taxon>Thermomonosporaceae</taxon>
        <taxon>Actinoallomurus</taxon>
    </lineage>
</organism>
<evidence type="ECO:0000256" key="2">
    <source>
        <dbReference type="SAM" id="MobiDB-lite"/>
    </source>
</evidence>
<reference evidence="4" key="1">
    <citation type="submission" date="2023-03" db="EMBL/GenBank/DDBJ databases">
        <title>Actinoallomurus iriomotensis NBRC 103681.</title>
        <authorList>
            <person name="Ichikawa N."/>
            <person name="Sato H."/>
            <person name="Tonouchi N."/>
        </authorList>
    </citation>
    <scope>NUCLEOTIDE SEQUENCE</scope>
    <source>
        <strain evidence="4">NBRC 103681</strain>
    </source>
</reference>
<dbReference type="PANTHER" id="PTHR43156:SF2">
    <property type="entry name" value="STAGE II SPORULATION PROTEIN E"/>
    <property type="match status" value="1"/>
</dbReference>
<gene>
    <name evidence="4" type="ORF">Airi01_042060</name>
</gene>
<sequence length="224" mass="23348">MRPAADGGPRTDVAVRYLPAVGTLNVCGDWYDLVELSDTRPAVAVGDVVGHGLAAAGVMGQLRSALSRGDPGRRGPRAGAAGARPLRPLRRRGAGRHPVQVVIDRARQMITYSCAGHLPPVPLQPDGTVHFLDQATDPPWASPWPTSHGPGRTCRTRPAPPSSCTPTVSWNAAGRTSTTARAASPAAFAGIARLDPERLAEALLSDLGVADGAEDDTALVIIRL</sequence>
<dbReference type="GO" id="GO:0016791">
    <property type="term" value="F:phosphatase activity"/>
    <property type="evidence" value="ECO:0007669"/>
    <property type="project" value="TreeGrafter"/>
</dbReference>
<accession>A0A9W6VQJ4</accession>
<name>A0A9W6VQJ4_9ACTN</name>
<dbReference type="AlphaFoldDB" id="A0A9W6VQJ4"/>
<feature type="domain" description="PPM-type phosphatase" evidence="3">
    <location>
        <begin position="11"/>
        <end position="224"/>
    </location>
</feature>
<comment type="caution">
    <text evidence="4">The sequence shown here is derived from an EMBL/GenBank/DDBJ whole genome shotgun (WGS) entry which is preliminary data.</text>
</comment>
<evidence type="ECO:0000313" key="4">
    <source>
        <dbReference type="EMBL" id="GLY75939.1"/>
    </source>
</evidence>
<feature type="region of interest" description="Disordered" evidence="2">
    <location>
        <begin position="65"/>
        <end position="86"/>
    </location>
</feature>
<dbReference type="Pfam" id="PF07228">
    <property type="entry name" value="SpoIIE"/>
    <property type="match status" value="1"/>
</dbReference>
<dbReference type="PANTHER" id="PTHR43156">
    <property type="entry name" value="STAGE II SPORULATION PROTEIN E-RELATED"/>
    <property type="match status" value="1"/>
</dbReference>
<feature type="compositionally biased region" description="Low complexity" evidence="2">
    <location>
        <begin position="77"/>
        <end position="86"/>
    </location>
</feature>
<protein>
    <recommendedName>
        <fullName evidence="3">PPM-type phosphatase domain-containing protein</fullName>
    </recommendedName>
</protein>
<dbReference type="SMART" id="SM00331">
    <property type="entry name" value="PP2C_SIG"/>
    <property type="match status" value="1"/>
</dbReference>